<comment type="caution">
    <text evidence="1">The sequence shown here is derived from an EMBL/GenBank/DDBJ whole genome shotgun (WGS) entry which is preliminary data.</text>
</comment>
<keyword evidence="2" id="KW-1185">Reference proteome</keyword>
<accession>A0A3S5A7L9</accession>
<sequence length="100" mass="11015">MGLHVSPAWALPHEHKILQQPDLESRAVRRGSFCTNLQPPLHGNSPQPEQWSQLLSLASSNEMKAAPTVVQFLRVPSVLEGMKVEVFALYSEKLVGEVSG</sequence>
<protein>
    <submittedName>
        <fullName evidence="1">Uncharacterized protein</fullName>
    </submittedName>
</protein>
<dbReference type="Proteomes" id="UP000784294">
    <property type="component" value="Unassembled WGS sequence"/>
</dbReference>
<evidence type="ECO:0000313" key="1">
    <source>
        <dbReference type="EMBL" id="VEL13970.1"/>
    </source>
</evidence>
<name>A0A3S5A7L9_9PLAT</name>
<gene>
    <name evidence="1" type="ORF">PXEA_LOCUS7410</name>
</gene>
<dbReference type="EMBL" id="CAAALY010019554">
    <property type="protein sequence ID" value="VEL13970.1"/>
    <property type="molecule type" value="Genomic_DNA"/>
</dbReference>
<reference evidence="1" key="1">
    <citation type="submission" date="2018-11" db="EMBL/GenBank/DDBJ databases">
        <authorList>
            <consortium name="Pathogen Informatics"/>
        </authorList>
    </citation>
    <scope>NUCLEOTIDE SEQUENCE</scope>
</reference>
<organism evidence="1 2">
    <name type="scientific">Protopolystoma xenopodis</name>
    <dbReference type="NCBI Taxonomy" id="117903"/>
    <lineage>
        <taxon>Eukaryota</taxon>
        <taxon>Metazoa</taxon>
        <taxon>Spiralia</taxon>
        <taxon>Lophotrochozoa</taxon>
        <taxon>Platyhelminthes</taxon>
        <taxon>Monogenea</taxon>
        <taxon>Polyopisthocotylea</taxon>
        <taxon>Polystomatidea</taxon>
        <taxon>Polystomatidae</taxon>
        <taxon>Protopolystoma</taxon>
    </lineage>
</organism>
<proteinExistence type="predicted"/>
<evidence type="ECO:0000313" key="2">
    <source>
        <dbReference type="Proteomes" id="UP000784294"/>
    </source>
</evidence>
<dbReference type="AlphaFoldDB" id="A0A3S5A7L9"/>